<dbReference type="Proteomes" id="UP000514509">
    <property type="component" value="Chromosome"/>
</dbReference>
<dbReference type="PANTHER" id="PTHR43214">
    <property type="entry name" value="TWO-COMPONENT RESPONSE REGULATOR"/>
    <property type="match status" value="1"/>
</dbReference>
<keyword evidence="7" id="KW-1185">Reference proteome</keyword>
<proteinExistence type="predicted"/>
<evidence type="ECO:0000313" key="6">
    <source>
        <dbReference type="EMBL" id="QMU30528.1"/>
    </source>
</evidence>
<feature type="domain" description="HTH luxR-type" evidence="4">
    <location>
        <begin position="150"/>
        <end position="215"/>
    </location>
</feature>
<evidence type="ECO:0000259" key="4">
    <source>
        <dbReference type="PROSITE" id="PS50043"/>
    </source>
</evidence>
<dbReference type="RefSeq" id="WP_182412975.1">
    <property type="nucleotide sequence ID" value="NZ_CP055153.1"/>
</dbReference>
<dbReference type="Pfam" id="PF00196">
    <property type="entry name" value="GerE"/>
    <property type="match status" value="1"/>
</dbReference>
<dbReference type="Gene3D" id="3.40.50.2300">
    <property type="match status" value="1"/>
</dbReference>
<dbReference type="SMART" id="SM00448">
    <property type="entry name" value="REC"/>
    <property type="match status" value="1"/>
</dbReference>
<organism evidence="6 7">
    <name type="scientific">Adhaeribacter radiodurans</name>
    <dbReference type="NCBI Taxonomy" id="2745197"/>
    <lineage>
        <taxon>Bacteria</taxon>
        <taxon>Pseudomonadati</taxon>
        <taxon>Bacteroidota</taxon>
        <taxon>Cytophagia</taxon>
        <taxon>Cytophagales</taxon>
        <taxon>Hymenobacteraceae</taxon>
        <taxon>Adhaeribacter</taxon>
    </lineage>
</organism>
<gene>
    <name evidence="6" type="ORF">HUW48_21995</name>
</gene>
<dbReference type="SUPFAM" id="SSF52172">
    <property type="entry name" value="CheY-like"/>
    <property type="match status" value="1"/>
</dbReference>
<dbReference type="InterPro" id="IPR058245">
    <property type="entry name" value="NreC/VraR/RcsB-like_REC"/>
</dbReference>
<dbReference type="PROSITE" id="PS50110">
    <property type="entry name" value="RESPONSE_REGULATORY"/>
    <property type="match status" value="1"/>
</dbReference>
<evidence type="ECO:0000259" key="5">
    <source>
        <dbReference type="PROSITE" id="PS50110"/>
    </source>
</evidence>
<dbReference type="PROSITE" id="PS50043">
    <property type="entry name" value="HTH_LUXR_2"/>
    <property type="match status" value="1"/>
</dbReference>
<dbReference type="GO" id="GO:0006355">
    <property type="term" value="P:regulation of DNA-templated transcription"/>
    <property type="evidence" value="ECO:0007669"/>
    <property type="project" value="InterPro"/>
</dbReference>
<evidence type="ECO:0000256" key="1">
    <source>
        <dbReference type="ARBA" id="ARBA00022553"/>
    </source>
</evidence>
<dbReference type="PROSITE" id="PS00622">
    <property type="entry name" value="HTH_LUXR_1"/>
    <property type="match status" value="1"/>
</dbReference>
<dbReference type="InterPro" id="IPR039420">
    <property type="entry name" value="WalR-like"/>
</dbReference>
<reference evidence="6 7" key="2">
    <citation type="submission" date="2020-08" db="EMBL/GenBank/DDBJ databases">
        <title>Adhaeribacter dokdonensis sp. nov., isolated from the rhizosphere of Elymus tsukushiensis, a plant native to the Dokdo Islands, Republic of Korea.</title>
        <authorList>
            <person name="Ghim S.Y."/>
        </authorList>
    </citation>
    <scope>NUCLEOTIDE SEQUENCE [LARGE SCALE GENOMIC DNA]</scope>
    <source>
        <strain evidence="6 7">KUDC8001</strain>
    </source>
</reference>
<dbReference type="InterPro" id="IPR011006">
    <property type="entry name" value="CheY-like_superfamily"/>
</dbReference>
<evidence type="ECO:0000256" key="3">
    <source>
        <dbReference type="PROSITE-ProRule" id="PRU00169"/>
    </source>
</evidence>
<dbReference type="PRINTS" id="PR00038">
    <property type="entry name" value="HTHLUXR"/>
</dbReference>
<dbReference type="CDD" id="cd17535">
    <property type="entry name" value="REC_NarL-like"/>
    <property type="match status" value="1"/>
</dbReference>
<dbReference type="InterPro" id="IPR000792">
    <property type="entry name" value="Tscrpt_reg_LuxR_C"/>
</dbReference>
<dbReference type="Pfam" id="PF00072">
    <property type="entry name" value="Response_reg"/>
    <property type="match status" value="1"/>
</dbReference>
<dbReference type="KEGG" id="add:HUW48_21995"/>
<evidence type="ECO:0000313" key="7">
    <source>
        <dbReference type="Proteomes" id="UP000514509"/>
    </source>
</evidence>
<evidence type="ECO:0000256" key="2">
    <source>
        <dbReference type="ARBA" id="ARBA00023125"/>
    </source>
</evidence>
<dbReference type="SMART" id="SM00421">
    <property type="entry name" value="HTH_LUXR"/>
    <property type="match status" value="1"/>
</dbReference>
<reference evidence="6 7" key="1">
    <citation type="submission" date="2020-06" db="EMBL/GenBank/DDBJ databases">
        <authorList>
            <person name="Hwang Y.J."/>
        </authorList>
    </citation>
    <scope>NUCLEOTIDE SEQUENCE [LARGE SCALE GENOMIC DNA]</scope>
    <source>
        <strain evidence="6 7">KUDC8001</strain>
    </source>
</reference>
<feature type="domain" description="Response regulatory" evidence="5">
    <location>
        <begin position="5"/>
        <end position="122"/>
    </location>
</feature>
<name>A0A7L7LCF8_9BACT</name>
<dbReference type="InterPro" id="IPR001789">
    <property type="entry name" value="Sig_transdc_resp-reg_receiver"/>
</dbReference>
<accession>A0A7L7LCF8</accession>
<protein>
    <submittedName>
        <fullName evidence="6">Response regulator transcription factor</fullName>
    </submittedName>
</protein>
<dbReference type="CDD" id="cd06170">
    <property type="entry name" value="LuxR_C_like"/>
    <property type="match status" value="1"/>
</dbReference>
<dbReference type="GO" id="GO:0003677">
    <property type="term" value="F:DNA binding"/>
    <property type="evidence" value="ECO:0007669"/>
    <property type="project" value="UniProtKB-KW"/>
</dbReference>
<dbReference type="AlphaFoldDB" id="A0A7L7LCF8"/>
<sequence>MHKTTIGIVEDNAQLGQDIRDKLALSEEVEVLFEVRNGQVLLQTLATGTIPEVLLMDVQMPEMNGIEATWRVKQKYPDLKIVMLTVMDDEQKLFEALQAGASGYLLKDAKPHQLFNAINYVLEGGLPLSPTLASRVLSYLKGDVPIPKPPISGTENLTKREQEILELLMQGKTVKQIAEKIFVADKTVRKHLEHIFEKLQVHSYKELVAKLNGGNK</sequence>
<keyword evidence="2" id="KW-0238">DNA-binding</keyword>
<dbReference type="SUPFAM" id="SSF46894">
    <property type="entry name" value="C-terminal effector domain of the bipartite response regulators"/>
    <property type="match status" value="1"/>
</dbReference>
<keyword evidence="1 3" id="KW-0597">Phosphoprotein</keyword>
<dbReference type="EMBL" id="CP055153">
    <property type="protein sequence ID" value="QMU30528.1"/>
    <property type="molecule type" value="Genomic_DNA"/>
</dbReference>
<dbReference type="GO" id="GO:0000160">
    <property type="term" value="P:phosphorelay signal transduction system"/>
    <property type="evidence" value="ECO:0007669"/>
    <property type="project" value="InterPro"/>
</dbReference>
<dbReference type="InterPro" id="IPR016032">
    <property type="entry name" value="Sig_transdc_resp-reg_C-effctor"/>
</dbReference>
<feature type="modified residue" description="4-aspartylphosphate" evidence="3">
    <location>
        <position position="57"/>
    </location>
</feature>